<sequence length="482" mass="52814">MIIMSGNVLKSVFTVLLLSLVCTIHAQTTYGDTIFYDSFGQHITRVTTPYMPGGSYVFADPNGTSAAKEIQDNYYAVIDPRHIVDAGQSSYYWTSTSPTSFIPTGARPYYTTDHTGDTNGAVMVVNAGTTINYLYKRDLALKTGFRYRFSFWIYVVARSSQFSMEVVNSTNNTNKTFTGPVLNTEGVWTQYTLDFPVPLSSTNVTNNVSTGLQNKYSLVMGNDYYIDDILLSTLHTDPVTVSASSNGPVCEGTGISLHSIVGGGAPPFTYSWSGPNGYASTDQLPTILNSSQNMDGLYTVTVTDAIGQIASASVDVIVISTPKSDIKLSTEKIDSRNNEVSMTSLSESGINYKWDFGDGSTDDQPTTKHAYQITGSTAEFTVKLTATNSTGCTSSSVKTIEVIPFIPNVFSPNGDGINDVFMNGFDIHIFDRYGLQLYSGSSGWDGTYNGKKMDNDTYFYEVRYLDRNKNTQIKKGYITLKR</sequence>
<evidence type="ECO:0000259" key="3">
    <source>
        <dbReference type="PROSITE" id="PS50093"/>
    </source>
</evidence>
<dbReference type="PROSITE" id="PS50093">
    <property type="entry name" value="PKD"/>
    <property type="match status" value="1"/>
</dbReference>
<dbReference type="Gene3D" id="2.60.40.10">
    <property type="entry name" value="Immunoglobulins"/>
    <property type="match status" value="2"/>
</dbReference>
<dbReference type="KEGG" id="ppn:Palpr_2358"/>
<evidence type="ECO:0000313" key="4">
    <source>
        <dbReference type="EMBL" id="ADQ80491.1"/>
    </source>
</evidence>
<dbReference type="InterPro" id="IPR013783">
    <property type="entry name" value="Ig-like_fold"/>
</dbReference>
<dbReference type="InterPro" id="IPR022409">
    <property type="entry name" value="PKD/Chitinase_dom"/>
</dbReference>
<dbReference type="OrthoDB" id="993885at2"/>
<dbReference type="InterPro" id="IPR003305">
    <property type="entry name" value="CenC_carb-bd"/>
</dbReference>
<dbReference type="SUPFAM" id="SSF49299">
    <property type="entry name" value="PKD domain"/>
    <property type="match status" value="1"/>
</dbReference>
<organism evidence="4 5">
    <name type="scientific">Paludibacter propionicigenes (strain DSM 17365 / JCM 13257 / WB4)</name>
    <dbReference type="NCBI Taxonomy" id="694427"/>
    <lineage>
        <taxon>Bacteria</taxon>
        <taxon>Pseudomonadati</taxon>
        <taxon>Bacteroidota</taxon>
        <taxon>Bacteroidia</taxon>
        <taxon>Bacteroidales</taxon>
        <taxon>Paludibacteraceae</taxon>
        <taxon>Paludibacter</taxon>
    </lineage>
</organism>
<dbReference type="CDD" id="cd00146">
    <property type="entry name" value="PKD"/>
    <property type="match status" value="1"/>
</dbReference>
<dbReference type="Gene3D" id="2.60.120.260">
    <property type="entry name" value="Galactose-binding domain-like"/>
    <property type="match status" value="1"/>
</dbReference>
<feature type="chain" id="PRO_5003189508" evidence="2">
    <location>
        <begin position="27"/>
        <end position="482"/>
    </location>
</feature>
<evidence type="ECO:0000256" key="1">
    <source>
        <dbReference type="ARBA" id="ARBA00022801"/>
    </source>
</evidence>
<dbReference type="RefSeq" id="WP_013445860.1">
    <property type="nucleotide sequence ID" value="NC_014734.1"/>
</dbReference>
<reference evidence="4 5" key="2">
    <citation type="journal article" date="2011" name="Stand. Genomic Sci.">
        <title>Complete genome sequence of Paludibacter propionicigenes type strain (WB4).</title>
        <authorList>
            <person name="Gronow S."/>
            <person name="Munk C."/>
            <person name="Lapidus A."/>
            <person name="Nolan M."/>
            <person name="Lucas S."/>
            <person name="Hammon N."/>
            <person name="Deshpande S."/>
            <person name="Cheng J.F."/>
            <person name="Tapia R."/>
            <person name="Han C."/>
            <person name="Goodwin L."/>
            <person name="Pitluck S."/>
            <person name="Liolios K."/>
            <person name="Ivanova N."/>
            <person name="Mavromatis K."/>
            <person name="Mikhailova N."/>
            <person name="Pati A."/>
            <person name="Chen A."/>
            <person name="Palaniappan K."/>
            <person name="Land M."/>
            <person name="Hauser L."/>
            <person name="Chang Y.J."/>
            <person name="Jeffries C.D."/>
            <person name="Brambilla E."/>
            <person name="Rohde M."/>
            <person name="Goker M."/>
            <person name="Detter J.C."/>
            <person name="Woyke T."/>
            <person name="Bristow J."/>
            <person name="Eisen J.A."/>
            <person name="Markowitz V."/>
            <person name="Hugenholtz P."/>
            <person name="Kyrpides N.C."/>
            <person name="Klenk H.P."/>
        </authorList>
    </citation>
    <scope>NUCLEOTIDE SEQUENCE [LARGE SCALE GENOMIC DNA]</scope>
    <source>
        <strain evidence="5">DSM 17365 / JCM 13257 / WB4</strain>
    </source>
</reference>
<keyword evidence="1" id="KW-0378">Hydrolase</keyword>
<dbReference type="Pfam" id="PF13585">
    <property type="entry name" value="CHU_C"/>
    <property type="match status" value="1"/>
</dbReference>
<dbReference type="EMBL" id="CP002345">
    <property type="protein sequence ID" value="ADQ80491.1"/>
    <property type="molecule type" value="Genomic_DNA"/>
</dbReference>
<name>E4T6Z7_PALPW</name>
<dbReference type="InterPro" id="IPR000601">
    <property type="entry name" value="PKD_dom"/>
</dbReference>
<dbReference type="InterPro" id="IPR008979">
    <property type="entry name" value="Galactose-bd-like_sf"/>
</dbReference>
<keyword evidence="5" id="KW-1185">Reference proteome</keyword>
<proteinExistence type="predicted"/>
<dbReference type="InterPro" id="IPR035986">
    <property type="entry name" value="PKD_dom_sf"/>
</dbReference>
<dbReference type="InterPro" id="IPR026341">
    <property type="entry name" value="T9SS_type_B"/>
</dbReference>
<dbReference type="NCBIfam" id="TIGR04131">
    <property type="entry name" value="Bac_Flav_CTERM"/>
    <property type="match status" value="1"/>
</dbReference>
<protein>
    <submittedName>
        <fullName evidence="4">PKD domain containing protein</fullName>
    </submittedName>
</protein>
<feature type="domain" description="PKD" evidence="3">
    <location>
        <begin position="350"/>
        <end position="402"/>
    </location>
</feature>
<evidence type="ECO:0000313" key="5">
    <source>
        <dbReference type="Proteomes" id="UP000008718"/>
    </source>
</evidence>
<dbReference type="eggNOG" id="COG3291">
    <property type="taxonomic scope" value="Bacteria"/>
</dbReference>
<keyword evidence="2" id="KW-0732">Signal</keyword>
<dbReference type="HOGENOM" id="CLU_566007_0_0_10"/>
<evidence type="ECO:0000256" key="2">
    <source>
        <dbReference type="SAM" id="SignalP"/>
    </source>
</evidence>
<dbReference type="SMART" id="SM00089">
    <property type="entry name" value="PKD"/>
    <property type="match status" value="1"/>
</dbReference>
<dbReference type="Pfam" id="PF18911">
    <property type="entry name" value="PKD_4"/>
    <property type="match status" value="1"/>
</dbReference>
<feature type="signal peptide" evidence="2">
    <location>
        <begin position="1"/>
        <end position="26"/>
    </location>
</feature>
<dbReference type="STRING" id="694427.Palpr_2358"/>
<gene>
    <name evidence="4" type="ordered locus">Palpr_2358</name>
</gene>
<dbReference type="AlphaFoldDB" id="E4T6Z7"/>
<dbReference type="Proteomes" id="UP000008718">
    <property type="component" value="Chromosome"/>
</dbReference>
<dbReference type="SUPFAM" id="SSF49785">
    <property type="entry name" value="Galactose-binding domain-like"/>
    <property type="match status" value="1"/>
</dbReference>
<reference key="1">
    <citation type="submission" date="2010-11" db="EMBL/GenBank/DDBJ databases">
        <title>The complete genome of Paludibacter propionicigenes DSM 17365.</title>
        <authorList>
            <consortium name="US DOE Joint Genome Institute (JGI-PGF)"/>
            <person name="Lucas S."/>
            <person name="Copeland A."/>
            <person name="Lapidus A."/>
            <person name="Bruce D."/>
            <person name="Goodwin L."/>
            <person name="Pitluck S."/>
            <person name="Kyrpides N."/>
            <person name="Mavromatis K."/>
            <person name="Ivanova N."/>
            <person name="Munk A.C."/>
            <person name="Brettin T."/>
            <person name="Detter J.C."/>
            <person name="Han C."/>
            <person name="Tapia R."/>
            <person name="Land M."/>
            <person name="Hauser L."/>
            <person name="Markowitz V."/>
            <person name="Cheng J.-F."/>
            <person name="Hugenholtz P."/>
            <person name="Woyke T."/>
            <person name="Wu D."/>
            <person name="Gronow S."/>
            <person name="Wellnitz S."/>
            <person name="Brambilla E."/>
            <person name="Klenk H.-P."/>
            <person name="Eisen J.A."/>
        </authorList>
    </citation>
    <scope>NUCLEOTIDE SEQUENCE</scope>
    <source>
        <strain>WB4</strain>
    </source>
</reference>
<accession>E4T6Z7</accession>
<dbReference type="Pfam" id="PF02018">
    <property type="entry name" value="CBM_4_9"/>
    <property type="match status" value="1"/>
</dbReference>
<dbReference type="GO" id="GO:0016798">
    <property type="term" value="F:hydrolase activity, acting on glycosyl bonds"/>
    <property type="evidence" value="ECO:0007669"/>
    <property type="project" value="InterPro"/>
</dbReference>